<protein>
    <submittedName>
        <fullName evidence="2">Uncharacterized protein</fullName>
    </submittedName>
</protein>
<sequence length="194" mass="21744">MEKHNHTFWKRSNFRSGMFPPYCMPQSTDEANDWCHYGTWFDVRDHPLQTLSQAMHGSLAIDYLRSQPVATSRLAPNRELNGEPFPAPLKPSASPWNPHRSSPNVRLSHHPKPLQLEATSRGLILDLGPGQQAVGCAGRRSYCGRIFSLPCWASYCVHGRAAEMFGWALPPPAAVPKQVTLALFRAQLVRDGMK</sequence>
<comment type="caution">
    <text evidence="2">The sequence shown here is derived from an EMBL/GenBank/DDBJ whole genome shotgun (WGS) entry which is preliminary data.</text>
</comment>
<name>A0AAD8PQW7_9PEZI</name>
<dbReference type="RefSeq" id="XP_060410183.1">
    <property type="nucleotide sequence ID" value="XM_060560290.1"/>
</dbReference>
<dbReference type="EMBL" id="JAHLJV010000072">
    <property type="protein sequence ID" value="KAK1574687.1"/>
    <property type="molecule type" value="Genomic_DNA"/>
</dbReference>
<dbReference type="Proteomes" id="UP001230504">
    <property type="component" value="Unassembled WGS sequence"/>
</dbReference>
<reference evidence="2" key="1">
    <citation type="submission" date="2021-06" db="EMBL/GenBank/DDBJ databases">
        <title>Comparative genomics, transcriptomics and evolutionary studies reveal genomic signatures of adaptation to plant cell wall in hemibiotrophic fungi.</title>
        <authorList>
            <consortium name="DOE Joint Genome Institute"/>
            <person name="Baroncelli R."/>
            <person name="Diaz J.F."/>
            <person name="Benocci T."/>
            <person name="Peng M."/>
            <person name="Battaglia E."/>
            <person name="Haridas S."/>
            <person name="Andreopoulos W."/>
            <person name="Labutti K."/>
            <person name="Pangilinan J."/>
            <person name="Floch G.L."/>
            <person name="Makela M.R."/>
            <person name="Henrissat B."/>
            <person name="Grigoriev I.V."/>
            <person name="Crouch J.A."/>
            <person name="De Vries R.P."/>
            <person name="Sukno S.A."/>
            <person name="Thon M.R."/>
        </authorList>
    </citation>
    <scope>NUCLEOTIDE SEQUENCE</scope>
    <source>
        <strain evidence="2">CBS 125086</strain>
    </source>
</reference>
<organism evidence="2 3">
    <name type="scientific">Colletotrichum navitas</name>
    <dbReference type="NCBI Taxonomy" id="681940"/>
    <lineage>
        <taxon>Eukaryota</taxon>
        <taxon>Fungi</taxon>
        <taxon>Dikarya</taxon>
        <taxon>Ascomycota</taxon>
        <taxon>Pezizomycotina</taxon>
        <taxon>Sordariomycetes</taxon>
        <taxon>Hypocreomycetidae</taxon>
        <taxon>Glomerellales</taxon>
        <taxon>Glomerellaceae</taxon>
        <taxon>Colletotrichum</taxon>
        <taxon>Colletotrichum graminicola species complex</taxon>
    </lineage>
</organism>
<evidence type="ECO:0000313" key="3">
    <source>
        <dbReference type="Proteomes" id="UP001230504"/>
    </source>
</evidence>
<feature type="region of interest" description="Disordered" evidence="1">
    <location>
        <begin position="77"/>
        <end position="108"/>
    </location>
</feature>
<proteinExistence type="predicted"/>
<accession>A0AAD8PQW7</accession>
<dbReference type="GeneID" id="85444530"/>
<gene>
    <name evidence="2" type="ORF">LY79DRAFT_582815</name>
</gene>
<evidence type="ECO:0000256" key="1">
    <source>
        <dbReference type="SAM" id="MobiDB-lite"/>
    </source>
</evidence>
<evidence type="ECO:0000313" key="2">
    <source>
        <dbReference type="EMBL" id="KAK1574687.1"/>
    </source>
</evidence>
<dbReference type="AlphaFoldDB" id="A0AAD8PQW7"/>
<keyword evidence="3" id="KW-1185">Reference proteome</keyword>